<keyword evidence="1" id="KW-0472">Membrane</keyword>
<organism evidence="2 3">
    <name type="scientific">Beutenbergia cavernae (strain ATCC BAA-8 / DSM 12333 / CCUG 43141 / JCM 11478 / NBRC 16432 / NCIMB 13614 / HKI 0122)</name>
    <dbReference type="NCBI Taxonomy" id="471853"/>
    <lineage>
        <taxon>Bacteria</taxon>
        <taxon>Bacillati</taxon>
        <taxon>Actinomycetota</taxon>
        <taxon>Actinomycetes</taxon>
        <taxon>Micrococcales</taxon>
        <taxon>Beutenbergiaceae</taxon>
        <taxon>Beutenbergia</taxon>
    </lineage>
</organism>
<dbReference type="STRING" id="471853.Bcav_1743"/>
<name>C5C486_BEUC1</name>
<keyword evidence="3" id="KW-1185">Reference proteome</keyword>
<feature type="transmembrane region" description="Helical" evidence="1">
    <location>
        <begin position="19"/>
        <end position="39"/>
    </location>
</feature>
<evidence type="ECO:0000313" key="3">
    <source>
        <dbReference type="Proteomes" id="UP000007962"/>
    </source>
</evidence>
<keyword evidence="1" id="KW-0812">Transmembrane</keyword>
<dbReference type="HOGENOM" id="CLU_1755281_0_0_11"/>
<evidence type="ECO:0000313" key="2">
    <source>
        <dbReference type="EMBL" id="ACQ79999.1"/>
    </source>
</evidence>
<accession>C5C486</accession>
<dbReference type="AlphaFoldDB" id="C5C486"/>
<dbReference type="EMBL" id="CP001618">
    <property type="protein sequence ID" value="ACQ79999.1"/>
    <property type="molecule type" value="Genomic_DNA"/>
</dbReference>
<feature type="transmembrane region" description="Helical" evidence="1">
    <location>
        <begin position="122"/>
        <end position="147"/>
    </location>
</feature>
<gene>
    <name evidence="2" type="ordered locus">Bcav_1743</name>
</gene>
<feature type="transmembrane region" description="Helical" evidence="1">
    <location>
        <begin position="45"/>
        <end position="64"/>
    </location>
</feature>
<proteinExistence type="predicted"/>
<dbReference type="KEGG" id="bcv:Bcav_1743"/>
<sequence length="148" mass="15504">MSWGPFAARSGRAMARPTLVLVVVGAVLVVGLALMTLPLTGFGAWALRVLAVLLAVPVVLLAVYRSRLLRTAAETERTGTDPADVVTTRTEDGRTVEIIVQSQRRPSDPVPTLSRDLRRTAAAAFGTLMASGLAFGLVLVLAVAQAVG</sequence>
<dbReference type="Proteomes" id="UP000007962">
    <property type="component" value="Chromosome"/>
</dbReference>
<keyword evidence="1" id="KW-1133">Transmembrane helix</keyword>
<protein>
    <submittedName>
        <fullName evidence="2">Uncharacterized protein</fullName>
    </submittedName>
</protein>
<evidence type="ECO:0000256" key="1">
    <source>
        <dbReference type="SAM" id="Phobius"/>
    </source>
</evidence>
<reference evidence="2 3" key="1">
    <citation type="journal article" date="2009" name="Stand. Genomic Sci.">
        <title>Complete genome sequence of Beutenbergia cavernae type strain (HKI 0122).</title>
        <authorList>
            <person name="Land M."/>
            <person name="Pukall R."/>
            <person name="Abt B."/>
            <person name="Goker M."/>
            <person name="Rohde M."/>
            <person name="Glavina Del Rio T."/>
            <person name="Tice H."/>
            <person name="Copeland A."/>
            <person name="Cheng J.F."/>
            <person name="Lucas S."/>
            <person name="Chen F."/>
            <person name="Nolan M."/>
            <person name="Bruce D."/>
            <person name="Goodwin L."/>
            <person name="Pitluck S."/>
            <person name="Ivanova N."/>
            <person name="Mavromatis K."/>
            <person name="Ovchinnikova G."/>
            <person name="Pati A."/>
            <person name="Chen A."/>
            <person name="Palaniappan K."/>
            <person name="Hauser L."/>
            <person name="Chang Y.J."/>
            <person name="Jefferies C.C."/>
            <person name="Saunders E."/>
            <person name="Brettin T."/>
            <person name="Detter J.C."/>
            <person name="Han C."/>
            <person name="Chain P."/>
            <person name="Bristow J."/>
            <person name="Eisen J.A."/>
            <person name="Markowitz V."/>
            <person name="Hugenholtz P."/>
            <person name="Kyrpides N.C."/>
            <person name="Klenk H.P."/>
            <person name="Lapidus A."/>
        </authorList>
    </citation>
    <scope>NUCLEOTIDE SEQUENCE [LARGE SCALE GENOMIC DNA]</scope>
    <source>
        <strain evidence="3">ATCC BAA-8 / DSM 12333 / NBRC 16432</strain>
    </source>
</reference>